<name>A0AAV0FVZ0_9ASTE</name>
<feature type="region of interest" description="Disordered" evidence="1">
    <location>
        <begin position="14"/>
        <end position="34"/>
    </location>
</feature>
<keyword evidence="3" id="KW-1185">Reference proteome</keyword>
<proteinExistence type="predicted"/>
<reference evidence="2" key="1">
    <citation type="submission" date="2022-07" db="EMBL/GenBank/DDBJ databases">
        <authorList>
            <person name="Macas J."/>
            <person name="Novak P."/>
            <person name="Neumann P."/>
        </authorList>
    </citation>
    <scope>NUCLEOTIDE SEQUENCE</scope>
</reference>
<comment type="caution">
    <text evidence="2">The sequence shown here is derived from an EMBL/GenBank/DDBJ whole genome shotgun (WGS) entry which is preliminary data.</text>
</comment>
<evidence type="ECO:0000313" key="2">
    <source>
        <dbReference type="EMBL" id="CAH9139864.1"/>
    </source>
</evidence>
<accession>A0AAV0FVZ0</accession>
<dbReference type="EMBL" id="CAMAPF010001020">
    <property type="protein sequence ID" value="CAH9139864.1"/>
    <property type="molecule type" value="Genomic_DNA"/>
</dbReference>
<evidence type="ECO:0000256" key="1">
    <source>
        <dbReference type="SAM" id="MobiDB-lite"/>
    </source>
</evidence>
<sequence>MCTGYCFPRVSSGYTKTAQASTSRAESRSKTPQLAQRVYLKGGKREEEPVELEVYNQDMFSYATNGKEQEGGPMVTTASLHTVWMSSAQSSVTQATRQRFAAWCQW</sequence>
<gene>
    <name evidence="2" type="ORF">CEPIT_LOCUS37906</name>
</gene>
<evidence type="ECO:0000313" key="3">
    <source>
        <dbReference type="Proteomes" id="UP001152523"/>
    </source>
</evidence>
<protein>
    <submittedName>
        <fullName evidence="2">Uncharacterized protein</fullName>
    </submittedName>
</protein>
<dbReference type="AlphaFoldDB" id="A0AAV0FVZ0"/>
<dbReference type="Proteomes" id="UP001152523">
    <property type="component" value="Unassembled WGS sequence"/>
</dbReference>
<organism evidence="2 3">
    <name type="scientific">Cuscuta epithymum</name>
    <dbReference type="NCBI Taxonomy" id="186058"/>
    <lineage>
        <taxon>Eukaryota</taxon>
        <taxon>Viridiplantae</taxon>
        <taxon>Streptophyta</taxon>
        <taxon>Embryophyta</taxon>
        <taxon>Tracheophyta</taxon>
        <taxon>Spermatophyta</taxon>
        <taxon>Magnoliopsida</taxon>
        <taxon>eudicotyledons</taxon>
        <taxon>Gunneridae</taxon>
        <taxon>Pentapetalae</taxon>
        <taxon>asterids</taxon>
        <taxon>lamiids</taxon>
        <taxon>Solanales</taxon>
        <taxon>Convolvulaceae</taxon>
        <taxon>Cuscuteae</taxon>
        <taxon>Cuscuta</taxon>
        <taxon>Cuscuta subgen. Cuscuta</taxon>
    </lineage>
</organism>